<feature type="non-terminal residue" evidence="2">
    <location>
        <position position="1"/>
    </location>
</feature>
<dbReference type="Proteomes" id="UP000257109">
    <property type="component" value="Unassembled WGS sequence"/>
</dbReference>
<feature type="region of interest" description="Disordered" evidence="1">
    <location>
        <begin position="46"/>
        <end position="67"/>
    </location>
</feature>
<feature type="compositionally biased region" description="Basic and acidic residues" evidence="1">
    <location>
        <begin position="46"/>
        <end position="58"/>
    </location>
</feature>
<protein>
    <submittedName>
        <fullName evidence="2">Uncharacterized protein</fullName>
    </submittedName>
</protein>
<accession>A0A371E792</accession>
<evidence type="ECO:0000256" key="1">
    <source>
        <dbReference type="SAM" id="MobiDB-lite"/>
    </source>
</evidence>
<evidence type="ECO:0000313" key="3">
    <source>
        <dbReference type="Proteomes" id="UP000257109"/>
    </source>
</evidence>
<proteinExistence type="predicted"/>
<dbReference type="EMBL" id="QJKJ01015852">
    <property type="protein sequence ID" value="RDX61869.1"/>
    <property type="molecule type" value="Genomic_DNA"/>
</dbReference>
<dbReference type="AlphaFoldDB" id="A0A371E792"/>
<gene>
    <name evidence="2" type="ORF">CR513_59860</name>
</gene>
<comment type="caution">
    <text evidence="2">The sequence shown here is derived from an EMBL/GenBank/DDBJ whole genome shotgun (WGS) entry which is preliminary data.</text>
</comment>
<evidence type="ECO:0000313" key="2">
    <source>
        <dbReference type="EMBL" id="RDX61869.1"/>
    </source>
</evidence>
<feature type="non-terminal residue" evidence="2">
    <location>
        <position position="89"/>
    </location>
</feature>
<keyword evidence="3" id="KW-1185">Reference proteome</keyword>
<sequence>MFPNLRKSKFLPRGDGPFNVFKRINGPYLRTNSFKEEEHDMNMDMLGKDTHEGKESMKTKALQGPMTRGRMRKLEEEMYNEISLLMGQR</sequence>
<organism evidence="2 3">
    <name type="scientific">Mucuna pruriens</name>
    <name type="common">Velvet bean</name>
    <name type="synonym">Dolichos pruriens</name>
    <dbReference type="NCBI Taxonomy" id="157652"/>
    <lineage>
        <taxon>Eukaryota</taxon>
        <taxon>Viridiplantae</taxon>
        <taxon>Streptophyta</taxon>
        <taxon>Embryophyta</taxon>
        <taxon>Tracheophyta</taxon>
        <taxon>Spermatophyta</taxon>
        <taxon>Magnoliopsida</taxon>
        <taxon>eudicotyledons</taxon>
        <taxon>Gunneridae</taxon>
        <taxon>Pentapetalae</taxon>
        <taxon>rosids</taxon>
        <taxon>fabids</taxon>
        <taxon>Fabales</taxon>
        <taxon>Fabaceae</taxon>
        <taxon>Papilionoideae</taxon>
        <taxon>50 kb inversion clade</taxon>
        <taxon>NPAAA clade</taxon>
        <taxon>indigoferoid/millettioid clade</taxon>
        <taxon>Phaseoleae</taxon>
        <taxon>Mucuna</taxon>
    </lineage>
</organism>
<reference evidence="2" key="1">
    <citation type="submission" date="2018-05" db="EMBL/GenBank/DDBJ databases">
        <title>Draft genome of Mucuna pruriens seed.</title>
        <authorList>
            <person name="Nnadi N.E."/>
            <person name="Vos R."/>
            <person name="Hasami M.H."/>
            <person name="Devisetty U.K."/>
            <person name="Aguiy J.C."/>
        </authorList>
    </citation>
    <scope>NUCLEOTIDE SEQUENCE [LARGE SCALE GENOMIC DNA]</scope>
    <source>
        <strain evidence="2">JCA_2017</strain>
    </source>
</reference>
<name>A0A371E792_MUCPR</name>